<feature type="transmembrane region" description="Helical" evidence="9">
    <location>
        <begin position="305"/>
        <end position="323"/>
    </location>
</feature>
<evidence type="ECO:0000256" key="1">
    <source>
        <dbReference type="ARBA" id="ARBA00004141"/>
    </source>
</evidence>
<dbReference type="InterPro" id="IPR004117">
    <property type="entry name" value="7tm6_olfct_rcpt"/>
</dbReference>
<name>A0A8F4MYU2_EUCSC</name>
<organism evidence="10">
    <name type="scientific">Eucryptorrhynchus scrobiculatus</name>
    <name type="common">Snout weevil</name>
    <name type="synonym">Eucryptorrhynchus chinensis</name>
    <dbReference type="NCBI Taxonomy" id="1552824"/>
    <lineage>
        <taxon>Eukaryota</taxon>
        <taxon>Metazoa</taxon>
        <taxon>Ecdysozoa</taxon>
        <taxon>Arthropoda</taxon>
        <taxon>Hexapoda</taxon>
        <taxon>Insecta</taxon>
        <taxon>Pterygota</taxon>
        <taxon>Neoptera</taxon>
        <taxon>Endopterygota</taxon>
        <taxon>Coleoptera</taxon>
        <taxon>Polyphaga</taxon>
        <taxon>Cucujiformia</taxon>
        <taxon>Curculionidae</taxon>
        <taxon>Cryptorhynchinae</taxon>
        <taxon>Eucryptorrhynchus</taxon>
    </lineage>
</organism>
<evidence type="ECO:0000256" key="7">
    <source>
        <dbReference type="ARBA" id="ARBA00023170"/>
    </source>
</evidence>
<accession>A0A8F4MYU2</accession>
<dbReference type="GO" id="GO:0004984">
    <property type="term" value="F:olfactory receptor activity"/>
    <property type="evidence" value="ECO:0007669"/>
    <property type="project" value="InterPro"/>
</dbReference>
<comment type="subcellular location">
    <subcellularLocation>
        <location evidence="9">Cell membrane</location>
        <topology evidence="9">Multi-pass membrane protein</topology>
    </subcellularLocation>
    <subcellularLocation>
        <location evidence="1">Membrane</location>
        <topology evidence="1">Multi-pass membrane protein</topology>
    </subcellularLocation>
</comment>
<keyword evidence="2 9" id="KW-0716">Sensory transduction</keyword>
<sequence>MKPEGHSSNYHMSYGKQYMTLLGLWPVTYTEVKKTLYDYYFKVSFAYYCIFVITQLIDAAINLQRSLDAFAAGIGVTLGYATCVLKVHIIKSDKFVNIIYFIEKNEQEITKSYDENIIEIYKKSDRFSKKFEIFFLTFVLTGATLYCTEPVIEEIMQFQNTTGNTTHNVIVSSWFPFDKNEHYLIVYTIQFVACIYGTGYIFFTQAFYFSILRYIVGQLEIICYLFKNFSETSHMFMAVKHLAPTEKSQELFLKTLIQKHQRCIRLVEEVNTCLKTVILLDFGISSFQLAMIVYQLLHLSGFKQFALFTFFLATNIQLCFLYWNGNEIFYKSQEIAMSIQESDWNTYPTKLVKMMLFVIVRAQKPVRLNIGPMGNVQLSALFQIYKAIYSYLCLVLNTE</sequence>
<protein>
    <recommendedName>
        <fullName evidence="9">Odorant receptor</fullName>
    </recommendedName>
</protein>
<evidence type="ECO:0000256" key="4">
    <source>
        <dbReference type="ARBA" id="ARBA00022725"/>
    </source>
</evidence>
<dbReference type="Pfam" id="PF02949">
    <property type="entry name" value="7tm_6"/>
    <property type="match status" value="1"/>
</dbReference>
<proteinExistence type="evidence at transcript level"/>
<dbReference type="AlphaFoldDB" id="A0A8F4MYU2"/>
<evidence type="ECO:0000256" key="2">
    <source>
        <dbReference type="ARBA" id="ARBA00022606"/>
    </source>
</evidence>
<comment type="similarity">
    <text evidence="9">Belongs to the insect chemoreceptor superfamily. Heteromeric odorant receptor channel (TC 1.A.69) family.</text>
</comment>
<feature type="transmembrane region" description="Helical" evidence="9">
    <location>
        <begin position="69"/>
        <end position="89"/>
    </location>
</feature>
<evidence type="ECO:0000256" key="8">
    <source>
        <dbReference type="ARBA" id="ARBA00023224"/>
    </source>
</evidence>
<dbReference type="GO" id="GO:0005549">
    <property type="term" value="F:odorant binding"/>
    <property type="evidence" value="ECO:0007669"/>
    <property type="project" value="InterPro"/>
</dbReference>
<evidence type="ECO:0000313" key="10">
    <source>
        <dbReference type="EMBL" id="QXE93207.1"/>
    </source>
</evidence>
<feature type="transmembrane region" description="Helical" evidence="9">
    <location>
        <begin position="133"/>
        <end position="152"/>
    </location>
</feature>
<comment type="caution">
    <text evidence="9">Lacks conserved residue(s) required for the propagation of feature annotation.</text>
</comment>
<reference evidence="10" key="1">
    <citation type="submission" date="2020-12" db="EMBL/GenBank/DDBJ databases">
        <authorList>
            <person name="Wen X."/>
        </authorList>
    </citation>
    <scope>NUCLEOTIDE SEQUENCE</scope>
</reference>
<keyword evidence="3 9" id="KW-0812">Transmembrane</keyword>
<keyword evidence="6 9" id="KW-0472">Membrane</keyword>
<feature type="transmembrane region" description="Helical" evidence="9">
    <location>
        <begin position="278"/>
        <end position="299"/>
    </location>
</feature>
<evidence type="ECO:0000256" key="5">
    <source>
        <dbReference type="ARBA" id="ARBA00022989"/>
    </source>
</evidence>
<evidence type="ECO:0000256" key="6">
    <source>
        <dbReference type="ARBA" id="ARBA00023136"/>
    </source>
</evidence>
<feature type="transmembrane region" description="Helical" evidence="9">
    <location>
        <begin position="184"/>
        <end position="203"/>
    </location>
</feature>
<keyword evidence="5 9" id="KW-1133">Transmembrane helix</keyword>
<evidence type="ECO:0000256" key="9">
    <source>
        <dbReference type="RuleBase" id="RU351113"/>
    </source>
</evidence>
<keyword evidence="7 9" id="KW-0675">Receptor</keyword>
<evidence type="ECO:0000256" key="3">
    <source>
        <dbReference type="ARBA" id="ARBA00022692"/>
    </source>
</evidence>
<keyword evidence="8 9" id="KW-0807">Transducer</keyword>
<keyword evidence="4 9" id="KW-0552">Olfaction</keyword>
<dbReference type="GO" id="GO:0007165">
    <property type="term" value="P:signal transduction"/>
    <property type="evidence" value="ECO:0007669"/>
    <property type="project" value="UniProtKB-KW"/>
</dbReference>
<dbReference type="GO" id="GO:0005886">
    <property type="term" value="C:plasma membrane"/>
    <property type="evidence" value="ECO:0007669"/>
    <property type="project" value="UniProtKB-SubCell"/>
</dbReference>
<dbReference type="PANTHER" id="PTHR21137:SF40">
    <property type="entry name" value="ODORANT RECEPTOR 56A"/>
    <property type="match status" value="1"/>
</dbReference>
<dbReference type="PANTHER" id="PTHR21137">
    <property type="entry name" value="ODORANT RECEPTOR"/>
    <property type="match status" value="1"/>
</dbReference>
<feature type="transmembrane region" description="Helical" evidence="9">
    <location>
        <begin position="39"/>
        <end position="57"/>
    </location>
</feature>
<dbReference type="EMBL" id="MW419342">
    <property type="protein sequence ID" value="QXE93207.1"/>
    <property type="molecule type" value="mRNA"/>
</dbReference>